<dbReference type="InterPro" id="IPR051553">
    <property type="entry name" value="Ran_GTPase-activating"/>
</dbReference>
<evidence type="ECO:0000256" key="1">
    <source>
        <dbReference type="PROSITE-ProRule" id="PRU00235"/>
    </source>
</evidence>
<dbReference type="OrthoDB" id="61110at2759"/>
<feature type="non-terminal residue" evidence="3">
    <location>
        <position position="602"/>
    </location>
</feature>
<feature type="repeat" description="RCC1" evidence="1">
    <location>
        <begin position="136"/>
        <end position="190"/>
    </location>
</feature>
<dbReference type="PANTHER" id="PTHR45982">
    <property type="entry name" value="REGULATOR OF CHROMOSOME CONDENSATION"/>
    <property type="match status" value="1"/>
</dbReference>
<dbReference type="AlphaFoldDB" id="A0A0C2XYH0"/>
<dbReference type="Proteomes" id="UP000054097">
    <property type="component" value="Unassembled WGS sequence"/>
</dbReference>
<feature type="region of interest" description="Disordered" evidence="2">
    <location>
        <begin position="538"/>
        <end position="602"/>
    </location>
</feature>
<dbReference type="PROSITE" id="PS50012">
    <property type="entry name" value="RCC1_3"/>
    <property type="match status" value="2"/>
</dbReference>
<accession>A0A0C2XYH0</accession>
<dbReference type="Gene3D" id="2.130.10.30">
    <property type="entry name" value="Regulator of chromosome condensation 1/beta-lactamase-inhibitor protein II"/>
    <property type="match status" value="2"/>
</dbReference>
<dbReference type="SUPFAM" id="SSF81383">
    <property type="entry name" value="F-box domain"/>
    <property type="match status" value="1"/>
</dbReference>
<feature type="repeat" description="RCC1" evidence="1">
    <location>
        <begin position="77"/>
        <end position="135"/>
    </location>
</feature>
<protein>
    <recommendedName>
        <fullName evidence="5">F-box domain-containing protein</fullName>
    </recommendedName>
</protein>
<reference evidence="4" key="2">
    <citation type="submission" date="2015-01" db="EMBL/GenBank/DDBJ databases">
        <title>Evolutionary Origins and Diversification of the Mycorrhizal Mutualists.</title>
        <authorList>
            <consortium name="DOE Joint Genome Institute"/>
            <consortium name="Mycorrhizal Genomics Consortium"/>
            <person name="Kohler A."/>
            <person name="Kuo A."/>
            <person name="Nagy L.G."/>
            <person name="Floudas D."/>
            <person name="Copeland A."/>
            <person name="Barry K.W."/>
            <person name="Cichocki N."/>
            <person name="Veneault-Fourrey C."/>
            <person name="LaButti K."/>
            <person name="Lindquist E.A."/>
            <person name="Lipzen A."/>
            <person name="Lundell T."/>
            <person name="Morin E."/>
            <person name="Murat C."/>
            <person name="Riley R."/>
            <person name="Ohm R."/>
            <person name="Sun H."/>
            <person name="Tunlid A."/>
            <person name="Henrissat B."/>
            <person name="Grigoriev I.V."/>
            <person name="Hibbett D.S."/>
            <person name="Martin F."/>
        </authorList>
    </citation>
    <scope>NUCLEOTIDE SEQUENCE [LARGE SCALE GENOMIC DNA]</scope>
    <source>
        <strain evidence="4">MAFF 305830</strain>
    </source>
</reference>
<organism evidence="3 4">
    <name type="scientific">Serendipita vermifera MAFF 305830</name>
    <dbReference type="NCBI Taxonomy" id="933852"/>
    <lineage>
        <taxon>Eukaryota</taxon>
        <taxon>Fungi</taxon>
        <taxon>Dikarya</taxon>
        <taxon>Basidiomycota</taxon>
        <taxon>Agaricomycotina</taxon>
        <taxon>Agaricomycetes</taxon>
        <taxon>Sebacinales</taxon>
        <taxon>Serendipitaceae</taxon>
        <taxon>Serendipita</taxon>
    </lineage>
</organism>
<evidence type="ECO:0000256" key="2">
    <source>
        <dbReference type="SAM" id="MobiDB-lite"/>
    </source>
</evidence>
<gene>
    <name evidence="3" type="ORF">M408DRAFT_325477</name>
</gene>
<dbReference type="InterPro" id="IPR000408">
    <property type="entry name" value="Reg_chr_condens"/>
</dbReference>
<reference evidence="3 4" key="1">
    <citation type="submission" date="2014-04" db="EMBL/GenBank/DDBJ databases">
        <authorList>
            <consortium name="DOE Joint Genome Institute"/>
            <person name="Kuo A."/>
            <person name="Zuccaro A."/>
            <person name="Kohler A."/>
            <person name="Nagy L.G."/>
            <person name="Floudas D."/>
            <person name="Copeland A."/>
            <person name="Barry K.W."/>
            <person name="Cichocki N."/>
            <person name="Veneault-Fourrey C."/>
            <person name="LaButti K."/>
            <person name="Lindquist E.A."/>
            <person name="Lipzen A."/>
            <person name="Lundell T."/>
            <person name="Morin E."/>
            <person name="Murat C."/>
            <person name="Sun H."/>
            <person name="Tunlid A."/>
            <person name="Henrissat B."/>
            <person name="Grigoriev I.V."/>
            <person name="Hibbett D.S."/>
            <person name="Martin F."/>
            <person name="Nordberg H.P."/>
            <person name="Cantor M.N."/>
            <person name="Hua S.X."/>
        </authorList>
    </citation>
    <scope>NUCLEOTIDE SEQUENCE [LARGE SCALE GENOMIC DNA]</scope>
    <source>
        <strain evidence="3 4">MAFF 305830</strain>
    </source>
</reference>
<dbReference type="SUPFAM" id="SSF50985">
    <property type="entry name" value="RCC1/BLIP-II"/>
    <property type="match status" value="1"/>
</dbReference>
<proteinExistence type="predicted"/>
<dbReference type="PANTHER" id="PTHR45982:SF3">
    <property type="entry name" value="F-BOX PROTEIN POF9"/>
    <property type="match status" value="1"/>
</dbReference>
<feature type="compositionally biased region" description="Basic and acidic residues" evidence="2">
    <location>
        <begin position="542"/>
        <end position="554"/>
    </location>
</feature>
<dbReference type="InterPro" id="IPR009091">
    <property type="entry name" value="RCC1/BLIP-II"/>
</dbReference>
<dbReference type="InterPro" id="IPR036047">
    <property type="entry name" value="F-box-like_dom_sf"/>
</dbReference>
<dbReference type="GO" id="GO:0005737">
    <property type="term" value="C:cytoplasm"/>
    <property type="evidence" value="ECO:0007669"/>
    <property type="project" value="TreeGrafter"/>
</dbReference>
<dbReference type="GO" id="GO:0005085">
    <property type="term" value="F:guanyl-nucleotide exchange factor activity"/>
    <property type="evidence" value="ECO:0007669"/>
    <property type="project" value="TreeGrafter"/>
</dbReference>
<evidence type="ECO:0000313" key="3">
    <source>
        <dbReference type="EMBL" id="KIM33907.1"/>
    </source>
</evidence>
<dbReference type="HOGENOM" id="CLU_017519_1_0_1"/>
<sequence>MPSTLETLPQEILIDDIFPLLTLRDLLSTFQVNKFLAQLGRDEVFWRRRLREDFNYSSASNARSSGFKFLYSRLNKPMTFVWGESGEGRLGRPISKRRGRSMGSSQYWPIQLDIPGCRVVELACGGWSFSALDSDGQIHVWGQLESGYGLTRDGFSHNTKQASRPLRLGLPTRIKAISCGRNFTTALDHQGKIWCFNSWGRPFVFHANAFDQSNPDNAIIQVECGWTFSAVLNASGNVFVWNPLEGPVGTAVTEREAAFDNLQEDDANDVNGNEIDGIIQCHSWELQGVEPLKLPELPRLPNLTDGEVTQPRLVKVAAGDQFIIGLTDAGHVVKLDLTDINTPDATTSLGLLFQRRARGWEYLPLFSETNEVRELEEFKTPQGPAPPSQLKISHVSAHFLTFAAYSTGENSIVLMGQNDVSAESKPTIIPALQNRGVISIVLGDYQFGALLENGALLTWGQAASTGLGDPYAISPGQPGGFRTEEEKRRSLTLFQSIPDIPNPTEVRFDHELARPRKRFVFSAAAAGWHMGALVVDLEEGEPEPKAKEVPKSDNDEPDTAAPIHRTGPPGMFPPFLFRGAPMLFQGPNPMQGIQPPRSQSAD</sequence>
<evidence type="ECO:0008006" key="5">
    <source>
        <dbReference type="Google" id="ProtNLM"/>
    </source>
</evidence>
<keyword evidence="4" id="KW-1185">Reference proteome</keyword>
<dbReference type="Gene3D" id="1.20.1280.50">
    <property type="match status" value="1"/>
</dbReference>
<dbReference type="EMBL" id="KN824277">
    <property type="protein sequence ID" value="KIM33907.1"/>
    <property type="molecule type" value="Genomic_DNA"/>
</dbReference>
<name>A0A0C2XYH0_SERVB</name>
<evidence type="ECO:0000313" key="4">
    <source>
        <dbReference type="Proteomes" id="UP000054097"/>
    </source>
</evidence>
<dbReference type="STRING" id="933852.A0A0C2XYH0"/>